<evidence type="ECO:0000313" key="5">
    <source>
        <dbReference type="Proteomes" id="UP000092600"/>
    </source>
</evidence>
<dbReference type="CDD" id="cd02248">
    <property type="entry name" value="Peptidase_C1A"/>
    <property type="match status" value="1"/>
</dbReference>
<keyword evidence="2" id="KW-1015">Disulfide bond</keyword>
<dbReference type="Pfam" id="PF00112">
    <property type="entry name" value="Peptidase_C1"/>
    <property type="match status" value="1"/>
</dbReference>
<dbReference type="Gene3D" id="3.90.70.10">
    <property type="entry name" value="Cysteine proteinases"/>
    <property type="match status" value="1"/>
</dbReference>
<evidence type="ECO:0000256" key="1">
    <source>
        <dbReference type="ARBA" id="ARBA00008455"/>
    </source>
</evidence>
<dbReference type="InterPro" id="IPR025660">
    <property type="entry name" value="Pept_his_AS"/>
</dbReference>
<evidence type="ECO:0000313" key="4">
    <source>
        <dbReference type="EMBL" id="OAY73991.1"/>
    </source>
</evidence>
<dbReference type="PROSITE" id="PS00639">
    <property type="entry name" value="THIOL_PROTEASE_HIS"/>
    <property type="match status" value="1"/>
</dbReference>
<evidence type="ECO:0000256" key="2">
    <source>
        <dbReference type="ARBA" id="ARBA00023157"/>
    </source>
</evidence>
<gene>
    <name evidence="4" type="ORF">ACMD2_20192</name>
</gene>
<dbReference type="Proteomes" id="UP000092600">
    <property type="component" value="Unassembled WGS sequence"/>
</dbReference>
<dbReference type="GO" id="GO:0006508">
    <property type="term" value="P:proteolysis"/>
    <property type="evidence" value="ECO:0007669"/>
    <property type="project" value="InterPro"/>
</dbReference>
<dbReference type="SMART" id="SM00645">
    <property type="entry name" value="Pept_C1"/>
    <property type="match status" value="1"/>
</dbReference>
<reference evidence="4 5" key="1">
    <citation type="journal article" date="2016" name="DNA Res.">
        <title>The draft genome of MD-2 pineapple using hybrid error correction of long reads.</title>
        <authorList>
            <person name="Redwan R.M."/>
            <person name="Saidin A."/>
            <person name="Kumar S.V."/>
        </authorList>
    </citation>
    <scope>NUCLEOTIDE SEQUENCE [LARGE SCALE GENOMIC DNA]</scope>
    <source>
        <strain evidence="5">cv. MD2</strain>
        <tissue evidence="4">Leaf</tissue>
    </source>
</reference>
<dbReference type="PANTHER" id="PTHR12411">
    <property type="entry name" value="CYSTEINE PROTEASE FAMILY C1-RELATED"/>
    <property type="match status" value="1"/>
</dbReference>
<dbReference type="PRINTS" id="PR00705">
    <property type="entry name" value="PAPAIN"/>
</dbReference>
<feature type="domain" description="Peptidase C1A papain C-terminal" evidence="3">
    <location>
        <begin position="7"/>
        <end position="214"/>
    </location>
</feature>
<dbReference type="InterPro" id="IPR013128">
    <property type="entry name" value="Peptidase_C1A"/>
</dbReference>
<sequence>QVKSTELPKSIDWRQRGAVTLVKHQKEDDCWAFAAVGAIEGMHQIRTGELVDLSVQQVVDCSARPNMRGAFKCVLKNGGIATASTYPYVGNRGECDTRRAARIAASIDGYSVVMWSDESALMRKVANGPVACGISCTPEFDAYAGGVLKASAPNTLDHAVLVVGYGTDRDEGDYWIIKNSWGTGWGENGYARIQRGVPFVGGPFGLAQLIMFPYLRYVY</sequence>
<dbReference type="InterPro" id="IPR038765">
    <property type="entry name" value="Papain-like_cys_pep_sf"/>
</dbReference>
<proteinExistence type="inferred from homology"/>
<comment type="caution">
    <text evidence="4">The sequence shown here is derived from an EMBL/GenBank/DDBJ whole genome shotgun (WGS) entry which is preliminary data.</text>
</comment>
<dbReference type="InterPro" id="IPR039417">
    <property type="entry name" value="Peptidase_C1A_papain-like"/>
</dbReference>
<dbReference type="SUPFAM" id="SSF54001">
    <property type="entry name" value="Cysteine proteinases"/>
    <property type="match status" value="1"/>
</dbReference>
<accession>A0A199VAT1</accession>
<dbReference type="EMBL" id="LSRQ01002551">
    <property type="protein sequence ID" value="OAY73991.1"/>
    <property type="molecule type" value="Genomic_DNA"/>
</dbReference>
<dbReference type="STRING" id="4615.A0A199VAT1"/>
<dbReference type="AlphaFoldDB" id="A0A199VAT1"/>
<evidence type="ECO:0000259" key="3">
    <source>
        <dbReference type="SMART" id="SM00645"/>
    </source>
</evidence>
<feature type="non-terminal residue" evidence="4">
    <location>
        <position position="1"/>
    </location>
</feature>
<dbReference type="GO" id="GO:0008234">
    <property type="term" value="F:cysteine-type peptidase activity"/>
    <property type="evidence" value="ECO:0007669"/>
    <property type="project" value="InterPro"/>
</dbReference>
<dbReference type="InterPro" id="IPR000668">
    <property type="entry name" value="Peptidase_C1A_C"/>
</dbReference>
<name>A0A199VAT1_ANACO</name>
<protein>
    <submittedName>
        <fullName evidence="4">Vignain</fullName>
    </submittedName>
</protein>
<organism evidence="4 5">
    <name type="scientific">Ananas comosus</name>
    <name type="common">Pineapple</name>
    <name type="synonym">Ananas ananas</name>
    <dbReference type="NCBI Taxonomy" id="4615"/>
    <lineage>
        <taxon>Eukaryota</taxon>
        <taxon>Viridiplantae</taxon>
        <taxon>Streptophyta</taxon>
        <taxon>Embryophyta</taxon>
        <taxon>Tracheophyta</taxon>
        <taxon>Spermatophyta</taxon>
        <taxon>Magnoliopsida</taxon>
        <taxon>Liliopsida</taxon>
        <taxon>Poales</taxon>
        <taxon>Bromeliaceae</taxon>
        <taxon>Bromelioideae</taxon>
        <taxon>Ananas</taxon>
    </lineage>
</organism>
<comment type="similarity">
    <text evidence="1">Belongs to the peptidase C1 family.</text>
</comment>